<dbReference type="AlphaFoldDB" id="A0A3B1CLT1"/>
<dbReference type="CDD" id="cd00432">
    <property type="entry name" value="Ribosomal_L18_L5e"/>
    <property type="match status" value="1"/>
</dbReference>
<dbReference type="GO" id="GO:0022625">
    <property type="term" value="C:cytosolic large ribosomal subunit"/>
    <property type="evidence" value="ECO:0007669"/>
    <property type="project" value="TreeGrafter"/>
</dbReference>
<dbReference type="EMBL" id="UOGG01000080">
    <property type="protein sequence ID" value="VAX29272.1"/>
    <property type="molecule type" value="Genomic_DNA"/>
</dbReference>
<sequence length="121" mass="13543">MKTAERQRLRLNRKRRVKRKVQTGQEKLRLTVFRSSKHIYAQIVDDRAGKTLVAESTMTSAFKGKMKNGGNVKAAAMVGSLLGEKAASQGIKEVYCDRNGFHYTGRVKALADAVREKGIKF</sequence>
<gene>
    <name evidence="6" type="ORF">MNBD_NITROSPINAE05-1399</name>
</gene>
<reference evidence="6" key="1">
    <citation type="submission" date="2018-06" db="EMBL/GenBank/DDBJ databases">
        <authorList>
            <person name="Zhirakovskaya E."/>
        </authorList>
    </citation>
    <scope>NUCLEOTIDE SEQUENCE</scope>
</reference>
<dbReference type="Gene3D" id="3.30.420.100">
    <property type="match status" value="1"/>
</dbReference>
<dbReference type="NCBIfam" id="TIGR00060">
    <property type="entry name" value="L18_bact"/>
    <property type="match status" value="1"/>
</dbReference>
<dbReference type="GO" id="GO:0008097">
    <property type="term" value="F:5S rRNA binding"/>
    <property type="evidence" value="ECO:0007669"/>
    <property type="project" value="TreeGrafter"/>
</dbReference>
<comment type="similarity">
    <text evidence="1">Belongs to the universal ribosomal protein uL18 family.</text>
</comment>
<organism evidence="6">
    <name type="scientific">hydrothermal vent metagenome</name>
    <dbReference type="NCBI Taxonomy" id="652676"/>
    <lineage>
        <taxon>unclassified sequences</taxon>
        <taxon>metagenomes</taxon>
        <taxon>ecological metagenomes</taxon>
    </lineage>
</organism>
<evidence type="ECO:0000256" key="2">
    <source>
        <dbReference type="ARBA" id="ARBA00022730"/>
    </source>
</evidence>
<dbReference type="Pfam" id="PF00861">
    <property type="entry name" value="Ribosomal_L18p"/>
    <property type="match status" value="1"/>
</dbReference>
<keyword evidence="4 6" id="KW-0689">Ribosomal protein</keyword>
<keyword evidence="5" id="KW-0687">Ribonucleoprotein</keyword>
<dbReference type="GO" id="GO:0003735">
    <property type="term" value="F:structural constituent of ribosome"/>
    <property type="evidence" value="ECO:0007669"/>
    <property type="project" value="InterPro"/>
</dbReference>
<evidence type="ECO:0000256" key="5">
    <source>
        <dbReference type="ARBA" id="ARBA00023274"/>
    </source>
</evidence>
<evidence type="ECO:0000256" key="1">
    <source>
        <dbReference type="ARBA" id="ARBA00007116"/>
    </source>
</evidence>
<proteinExistence type="inferred from homology"/>
<dbReference type="PANTHER" id="PTHR12899:SF3">
    <property type="entry name" value="LARGE RIBOSOMAL SUBUNIT PROTEIN UL18M"/>
    <property type="match status" value="1"/>
</dbReference>
<keyword evidence="2" id="KW-0699">rRNA-binding</keyword>
<evidence type="ECO:0000256" key="4">
    <source>
        <dbReference type="ARBA" id="ARBA00022980"/>
    </source>
</evidence>
<evidence type="ECO:0000313" key="6">
    <source>
        <dbReference type="EMBL" id="VAX29272.1"/>
    </source>
</evidence>
<dbReference type="GO" id="GO:0006412">
    <property type="term" value="P:translation"/>
    <property type="evidence" value="ECO:0007669"/>
    <property type="project" value="InterPro"/>
</dbReference>
<accession>A0A3B1CLT1</accession>
<dbReference type="FunFam" id="3.30.420.100:FF:000001">
    <property type="entry name" value="50S ribosomal protein L18"/>
    <property type="match status" value="1"/>
</dbReference>
<dbReference type="SUPFAM" id="SSF53137">
    <property type="entry name" value="Translational machinery components"/>
    <property type="match status" value="1"/>
</dbReference>
<dbReference type="InterPro" id="IPR004389">
    <property type="entry name" value="Ribosomal_uL18_bac-type"/>
</dbReference>
<name>A0A3B1CLT1_9ZZZZ</name>
<dbReference type="InterPro" id="IPR057268">
    <property type="entry name" value="Ribosomal_L18"/>
</dbReference>
<protein>
    <submittedName>
        <fullName evidence="6">LSU ribosomal protein L18p (L5e)</fullName>
    </submittedName>
</protein>
<dbReference type="PANTHER" id="PTHR12899">
    <property type="entry name" value="39S RIBOSOMAL PROTEIN L18, MITOCHONDRIAL"/>
    <property type="match status" value="1"/>
</dbReference>
<dbReference type="InterPro" id="IPR005484">
    <property type="entry name" value="Ribosomal_uL18_bac/plant/anim"/>
</dbReference>
<evidence type="ECO:0000256" key="3">
    <source>
        <dbReference type="ARBA" id="ARBA00022884"/>
    </source>
</evidence>
<keyword evidence="3" id="KW-0694">RNA-binding</keyword>
<dbReference type="HAMAP" id="MF_01337_B">
    <property type="entry name" value="Ribosomal_uL18_B"/>
    <property type="match status" value="1"/>
</dbReference>